<evidence type="ECO:0000256" key="1">
    <source>
        <dbReference type="ARBA" id="ARBA00004141"/>
    </source>
</evidence>
<organism evidence="11 14">
    <name type="scientific">Plasmodium yoelii</name>
    <dbReference type="NCBI Taxonomy" id="5861"/>
    <lineage>
        <taxon>Eukaryota</taxon>
        <taxon>Sar</taxon>
        <taxon>Alveolata</taxon>
        <taxon>Apicomplexa</taxon>
        <taxon>Aconoidasida</taxon>
        <taxon>Haemosporida</taxon>
        <taxon>Plasmodiidae</taxon>
        <taxon>Plasmodium</taxon>
        <taxon>Plasmodium (Vinckeia)</taxon>
    </lineage>
</organism>
<gene>
    <name evidence="12" type="ORF">PY17X_1018500</name>
    <name evidence="11" type="ORF">PYYM_1018500</name>
</gene>
<feature type="compositionally biased region" description="Basic and acidic residues" evidence="10">
    <location>
        <begin position="20"/>
        <end position="30"/>
    </location>
</feature>
<keyword evidence="9" id="KW-0999">Mitochondrion inner membrane</keyword>
<proteinExistence type="inferred from homology"/>
<dbReference type="VEuPathDB" id="PlasmoDB:PYYM_1018500"/>
<evidence type="ECO:0000256" key="3">
    <source>
        <dbReference type="ARBA" id="ARBA00022692"/>
    </source>
</evidence>
<dbReference type="Proteomes" id="UP000072874">
    <property type="component" value="Chromosome 10"/>
</dbReference>
<evidence type="ECO:0000256" key="4">
    <source>
        <dbReference type="ARBA" id="ARBA00022842"/>
    </source>
</evidence>
<dbReference type="VEuPathDB" id="PlasmoDB:PY17X_1018500"/>
<dbReference type="PANTHER" id="PTHR13890:SF0">
    <property type="entry name" value="MAGNESIUM TRANSPORTER MRS2 HOMOLOG, MITOCHONDRIAL"/>
    <property type="match status" value="1"/>
</dbReference>
<evidence type="ECO:0000313" key="13">
    <source>
        <dbReference type="Proteomes" id="UP000072874"/>
    </source>
</evidence>
<feature type="transmembrane region" description="Helical" evidence="9">
    <location>
        <begin position="421"/>
        <end position="439"/>
    </location>
</feature>
<dbReference type="PANTHER" id="PTHR13890">
    <property type="entry name" value="RNA SPLICING PROTEIN MRS2, MITOCHONDRIAL"/>
    <property type="match status" value="1"/>
</dbReference>
<dbReference type="InterPro" id="IPR045863">
    <property type="entry name" value="CorA_TM1_TM2"/>
</dbReference>
<evidence type="ECO:0000313" key="11">
    <source>
        <dbReference type="EMBL" id="CDU85023.1"/>
    </source>
</evidence>
<keyword evidence="7 9" id="KW-0406">Ion transport</keyword>
<dbReference type="SUPFAM" id="SSF144083">
    <property type="entry name" value="Magnesium transport protein CorA, transmembrane region"/>
    <property type="match status" value="1"/>
</dbReference>
<keyword evidence="3 9" id="KW-0812">Transmembrane</keyword>
<dbReference type="KEGG" id="pyo:PY17X_1018500"/>
<evidence type="ECO:0000313" key="12">
    <source>
        <dbReference type="EMBL" id="VTZ78919.1"/>
    </source>
</evidence>
<protein>
    <recommendedName>
        <fullName evidence="9">Magnesium transporter</fullName>
    </recommendedName>
</protein>
<dbReference type="VEuPathDB" id="PlasmoDB:Py17XNL_001002237"/>
<keyword evidence="2 9" id="KW-0813">Transport</keyword>
<sequence>MSKGKKWNKPLLNESDSDEEIVKHDEEQEGEHNIKMKILSQPSTIYELNNSPKNNEKKIKIENKYMNYLKSRLKKKENCEISIYNSILDDENSKEDKESFLNDKLYFCRKNCSNIQICNEKEPNIKSAHFKGRIKCFNKYLKHHVHKISNGENVHYLLQSHELLKIVHHIKEENIPINSSGLAQYRDIRQLLSSNNNTRFEISPKRNCVLINLPYRKCIIFKDLLLYIPTFTNNPIPEIVKKEEKSCKWFIENSKVISEIKDSLPFEILILESIFVDIYEELKNEIEPVIYETEKLFDIISNNPSIFKCINQLTDMRRKLKIIEEKVQSVYKAMHAVLSNDDDIRRLEVSYFEDKPEMWEKCELTPYSEDTEMLLEYYCHEIEEFLKIIHRTNESLDDVLQMVELNLDDARNDVLKLELGLKIYGIIIAIVGTIAGIFGMNLKNGFEGEQYIFWTLALFLMFITSCCLFYVIISFKKVNI</sequence>
<keyword evidence="4 9" id="KW-0460">Magnesium</keyword>
<evidence type="ECO:0000256" key="5">
    <source>
        <dbReference type="ARBA" id="ARBA00022946"/>
    </source>
</evidence>
<reference evidence="11" key="2">
    <citation type="submission" date="2014-05" db="EMBL/GenBank/DDBJ databases">
        <authorList>
            <person name="Aslett A.Martin."/>
            <person name="De Silva Nishadi"/>
        </authorList>
    </citation>
    <scope>NUCLEOTIDE SEQUENCE</scope>
    <source>
        <strain evidence="11">YM</strain>
    </source>
</reference>
<reference evidence="12" key="3">
    <citation type="submission" date="2014-05" db="EMBL/GenBank/DDBJ databases">
        <authorList>
            <person name="Aslett M.A."/>
            <person name="De Silva N."/>
        </authorList>
    </citation>
    <scope>NUCLEOTIDE SEQUENCE</scope>
    <source>
        <strain evidence="12">17X</strain>
    </source>
</reference>
<dbReference type="GO" id="GO:0015095">
    <property type="term" value="F:magnesium ion transmembrane transporter activity"/>
    <property type="evidence" value="ECO:0007669"/>
    <property type="project" value="TreeGrafter"/>
</dbReference>
<evidence type="ECO:0000256" key="7">
    <source>
        <dbReference type="ARBA" id="ARBA00023065"/>
    </source>
</evidence>
<dbReference type="AlphaFoldDB" id="A0A078KF04"/>
<reference evidence="12" key="4">
    <citation type="submission" date="2019-05" db="EMBL/GenBank/DDBJ databases">
        <authorList>
            <consortium name="Pathogen Informatics"/>
        </authorList>
    </citation>
    <scope>NUCLEOTIDE SEQUENCE</scope>
    <source>
        <strain evidence="12">17X</strain>
    </source>
</reference>
<evidence type="ECO:0000256" key="9">
    <source>
        <dbReference type="RuleBase" id="RU366042"/>
    </source>
</evidence>
<dbReference type="Proteomes" id="UP000072904">
    <property type="component" value="Chromosome 10"/>
</dbReference>
<evidence type="ECO:0000256" key="6">
    <source>
        <dbReference type="ARBA" id="ARBA00022989"/>
    </source>
</evidence>
<accession>A0A078KF04</accession>
<dbReference type="Pfam" id="PF22099">
    <property type="entry name" value="MRS2-like"/>
    <property type="match status" value="1"/>
</dbReference>
<keyword evidence="6 9" id="KW-1133">Transmembrane helix</keyword>
<dbReference type="RefSeq" id="XP_727961.1">
    <property type="nucleotide sequence ID" value="XM_722868.1"/>
</dbReference>
<reference evidence="13 14" key="1">
    <citation type="journal article" date="2014" name="BMC Biol.">
        <title>A comprehensive evaluation of rodent malaria parasite genomes and gene expression.</title>
        <authorList>
            <person name="Otto T.D."/>
            <person name="Bohme U."/>
            <person name="Jackson A.P."/>
            <person name="Hunt M."/>
            <person name="Franke-Fayard B."/>
            <person name="Hoeijmakers W.A."/>
            <person name="Religa A.A."/>
            <person name="Robertson L."/>
            <person name="Sanders M."/>
            <person name="Ogun S.A."/>
            <person name="Cunningham D."/>
            <person name="Erhart A."/>
            <person name="Billker O."/>
            <person name="Khan S.M."/>
            <person name="Stunnenberg H.G."/>
            <person name="Langhorne J."/>
            <person name="Holder A.A."/>
            <person name="Waters A.P."/>
            <person name="Newbold C.I."/>
            <person name="Pain A."/>
            <person name="Berriman M."/>
            <person name="Janse C.J."/>
        </authorList>
    </citation>
    <scope>NUCLEOTIDE SEQUENCE [LARGE SCALE GENOMIC DNA]</scope>
    <source>
        <strain evidence="12 13">17X</strain>
        <strain evidence="11 14">YM</strain>
    </source>
</reference>
<dbReference type="OMA" id="YLKHYVH"/>
<keyword evidence="8 9" id="KW-0472">Membrane</keyword>
<evidence type="ECO:0000313" key="14">
    <source>
        <dbReference type="Proteomes" id="UP000072904"/>
    </source>
</evidence>
<dbReference type="CDD" id="cd12823">
    <property type="entry name" value="Mrs2_Mfm1p-like"/>
    <property type="match status" value="1"/>
</dbReference>
<evidence type="ECO:0000256" key="8">
    <source>
        <dbReference type="ARBA" id="ARBA00023136"/>
    </source>
</evidence>
<dbReference type="GeneID" id="3800169"/>
<name>A0A078KF04_PLAYE</name>
<dbReference type="GO" id="GO:0005743">
    <property type="term" value="C:mitochondrial inner membrane"/>
    <property type="evidence" value="ECO:0007669"/>
    <property type="project" value="UniProtKB-SubCell"/>
</dbReference>
<dbReference type="OrthoDB" id="10251508at2759"/>
<dbReference type="VEuPathDB" id="PlasmoDB:PY07158"/>
<dbReference type="Gene3D" id="1.20.58.340">
    <property type="entry name" value="Magnesium transport protein CorA, transmembrane region"/>
    <property type="match status" value="1"/>
</dbReference>
<keyword evidence="5" id="KW-0809">Transit peptide</keyword>
<keyword evidence="9" id="KW-0496">Mitochondrion</keyword>
<evidence type="ECO:0000256" key="10">
    <source>
        <dbReference type="SAM" id="MobiDB-lite"/>
    </source>
</evidence>
<comment type="similarity">
    <text evidence="9">Belongs to the CorA metal ion transporter (MIT) (TC 1.A.35) family.</text>
</comment>
<dbReference type="EMBL" id="LM993664">
    <property type="protein sequence ID" value="VTZ78919.1"/>
    <property type="molecule type" value="Genomic_DNA"/>
</dbReference>
<dbReference type="EMBL" id="LK934638">
    <property type="protein sequence ID" value="CDU85023.1"/>
    <property type="molecule type" value="Genomic_DNA"/>
</dbReference>
<feature type="region of interest" description="Disordered" evidence="10">
    <location>
        <begin position="1"/>
        <end position="30"/>
    </location>
</feature>
<comment type="subcellular location">
    <subcellularLocation>
        <location evidence="1">Membrane</location>
        <topology evidence="1">Multi-pass membrane protein</topology>
    </subcellularLocation>
    <subcellularLocation>
        <location evidence="9">Mitochondrion inner membrane</location>
        <topology evidence="9">Multi-pass membrane protein</topology>
    </subcellularLocation>
</comment>
<dbReference type="InterPro" id="IPR039204">
    <property type="entry name" value="MRS2-like"/>
</dbReference>
<feature type="transmembrane region" description="Helical" evidence="9">
    <location>
        <begin position="451"/>
        <end position="473"/>
    </location>
</feature>
<evidence type="ECO:0000256" key="2">
    <source>
        <dbReference type="ARBA" id="ARBA00022448"/>
    </source>
</evidence>